<evidence type="ECO:0000313" key="4">
    <source>
        <dbReference type="EMBL" id="GII34383.1"/>
    </source>
</evidence>
<dbReference type="InterPro" id="IPR025241">
    <property type="entry name" value="DUF4190"/>
</dbReference>
<dbReference type="EMBL" id="BOOO01000049">
    <property type="protein sequence ID" value="GII34383.1"/>
    <property type="molecule type" value="Genomic_DNA"/>
</dbReference>
<feature type="region of interest" description="Disordered" evidence="1">
    <location>
        <begin position="1"/>
        <end position="36"/>
    </location>
</feature>
<evidence type="ECO:0000313" key="5">
    <source>
        <dbReference type="Proteomes" id="UP000650628"/>
    </source>
</evidence>
<evidence type="ECO:0000256" key="2">
    <source>
        <dbReference type="SAM" id="Phobius"/>
    </source>
</evidence>
<gene>
    <name evidence="4" type="ORF">Pmi06nite_78250</name>
</gene>
<keyword evidence="5" id="KW-1185">Reference proteome</keyword>
<keyword evidence="2" id="KW-0472">Membrane</keyword>
<dbReference type="RefSeq" id="WP_203958178.1">
    <property type="nucleotide sequence ID" value="NZ_BOOO01000049.1"/>
</dbReference>
<sequence length="121" mass="12584">MTENQPPFPHDPAQPHGIQPSSSPYQPYPPPPPPGAYGYPPYAQAAQPPFSGVAIASFVCGLASIFVAVLVVPPVIAIITGILGLKDTKSGKRGKWMAVTGLAMGSVISVLVLVQVLNALR</sequence>
<dbReference type="Proteomes" id="UP000650628">
    <property type="component" value="Unassembled WGS sequence"/>
</dbReference>
<proteinExistence type="predicted"/>
<name>A0A8J3XFD5_9ACTN</name>
<evidence type="ECO:0000256" key="1">
    <source>
        <dbReference type="SAM" id="MobiDB-lite"/>
    </source>
</evidence>
<feature type="transmembrane region" description="Helical" evidence="2">
    <location>
        <begin position="96"/>
        <end position="117"/>
    </location>
</feature>
<feature type="compositionally biased region" description="Pro residues" evidence="1">
    <location>
        <begin position="1"/>
        <end position="12"/>
    </location>
</feature>
<reference evidence="4 5" key="1">
    <citation type="submission" date="2021-01" db="EMBL/GenBank/DDBJ databases">
        <title>Whole genome shotgun sequence of Planotetraspora mira NBRC 15435.</title>
        <authorList>
            <person name="Komaki H."/>
            <person name="Tamura T."/>
        </authorList>
    </citation>
    <scope>NUCLEOTIDE SEQUENCE [LARGE SCALE GENOMIC DNA]</scope>
    <source>
        <strain evidence="4 5">NBRC 15435</strain>
    </source>
</reference>
<keyword evidence="2" id="KW-1133">Transmembrane helix</keyword>
<protein>
    <recommendedName>
        <fullName evidence="3">DUF4190 domain-containing protein</fullName>
    </recommendedName>
</protein>
<organism evidence="4 5">
    <name type="scientific">Planotetraspora mira</name>
    <dbReference type="NCBI Taxonomy" id="58121"/>
    <lineage>
        <taxon>Bacteria</taxon>
        <taxon>Bacillati</taxon>
        <taxon>Actinomycetota</taxon>
        <taxon>Actinomycetes</taxon>
        <taxon>Streptosporangiales</taxon>
        <taxon>Streptosporangiaceae</taxon>
        <taxon>Planotetraspora</taxon>
    </lineage>
</organism>
<feature type="domain" description="DUF4190" evidence="3">
    <location>
        <begin position="54"/>
        <end position="114"/>
    </location>
</feature>
<accession>A0A8J3XFD5</accession>
<comment type="caution">
    <text evidence="4">The sequence shown here is derived from an EMBL/GenBank/DDBJ whole genome shotgun (WGS) entry which is preliminary data.</text>
</comment>
<dbReference type="Pfam" id="PF13828">
    <property type="entry name" value="DUF4190"/>
    <property type="match status" value="1"/>
</dbReference>
<dbReference type="AlphaFoldDB" id="A0A8J3XFD5"/>
<feature type="compositionally biased region" description="Pro residues" evidence="1">
    <location>
        <begin position="26"/>
        <end position="35"/>
    </location>
</feature>
<evidence type="ECO:0000259" key="3">
    <source>
        <dbReference type="Pfam" id="PF13828"/>
    </source>
</evidence>
<keyword evidence="2" id="KW-0812">Transmembrane</keyword>
<feature type="transmembrane region" description="Helical" evidence="2">
    <location>
        <begin position="55"/>
        <end position="84"/>
    </location>
</feature>